<organism evidence="2">
    <name type="scientific">uncultured Thermomicrobiales bacterium</name>
    <dbReference type="NCBI Taxonomy" id="1645740"/>
    <lineage>
        <taxon>Bacteria</taxon>
        <taxon>Pseudomonadati</taxon>
        <taxon>Thermomicrobiota</taxon>
        <taxon>Thermomicrobia</taxon>
        <taxon>Thermomicrobiales</taxon>
        <taxon>environmental samples</taxon>
    </lineage>
</organism>
<feature type="domain" description="SH3b" evidence="1">
    <location>
        <begin position="67"/>
        <end position="117"/>
    </location>
</feature>
<dbReference type="InterPro" id="IPR003646">
    <property type="entry name" value="SH3-like_bac-type"/>
</dbReference>
<gene>
    <name evidence="2" type="ORF">AVDCRST_MAG87-1012</name>
</gene>
<dbReference type="PANTHER" id="PTHR34408:SF1">
    <property type="entry name" value="GLYCOSYL HYDROLASE FAMILY 19 DOMAIN-CONTAINING PROTEIN HI_1415"/>
    <property type="match status" value="1"/>
</dbReference>
<name>A0A6J4UMB6_9BACT</name>
<reference evidence="2" key="1">
    <citation type="submission" date="2020-02" db="EMBL/GenBank/DDBJ databases">
        <authorList>
            <person name="Meier V. D."/>
        </authorList>
    </citation>
    <scope>NUCLEOTIDE SEQUENCE</scope>
    <source>
        <strain evidence="2">AVDCRST_MAG87</strain>
    </source>
</reference>
<protein>
    <recommendedName>
        <fullName evidence="1">SH3b domain-containing protein</fullName>
    </recommendedName>
</protein>
<feature type="domain" description="SH3b" evidence="1">
    <location>
        <begin position="138"/>
        <end position="189"/>
    </location>
</feature>
<dbReference type="InterPro" id="IPR006311">
    <property type="entry name" value="TAT_signal"/>
</dbReference>
<proteinExistence type="predicted"/>
<dbReference type="InterPro" id="IPR052354">
    <property type="entry name" value="Cell_Wall_Dynamics_Protein"/>
</dbReference>
<dbReference type="EMBL" id="CADCWJ010000235">
    <property type="protein sequence ID" value="CAA9553060.1"/>
    <property type="molecule type" value="Genomic_DNA"/>
</dbReference>
<dbReference type="PANTHER" id="PTHR34408">
    <property type="entry name" value="FAMILY PROTEIN, PUTATIVE-RELATED"/>
    <property type="match status" value="1"/>
</dbReference>
<dbReference type="Gene3D" id="2.30.30.40">
    <property type="entry name" value="SH3 Domains"/>
    <property type="match status" value="3"/>
</dbReference>
<evidence type="ECO:0000313" key="2">
    <source>
        <dbReference type="EMBL" id="CAA9553060.1"/>
    </source>
</evidence>
<accession>A0A6J4UMB6</accession>
<dbReference type="AlphaFoldDB" id="A0A6J4UMB6"/>
<dbReference type="PROSITE" id="PS51318">
    <property type="entry name" value="TAT"/>
    <property type="match status" value="1"/>
</dbReference>
<sequence>MSYVSEHLNDPLDRTMNSSLSRRALVGKGLVAGAILAATAAGARGAAATAENGGADDGSDLATTTAALNLRSGAGPTYRVITVMPRGATITLQRVISNGYHYVSYKGQLGWAHRDYIIAQPWSPPPDPVITGRARTLSAVNLRSGPSTGHRVLRVLPAGATVDTSSQLHNGFRYVVHQGLAGWVADQYLYWPFDGVETFTTTARLNLRERPSSSARVLLIMPEGATVYAGSGTAPGFRQVTYKGVTGWAATAYLN</sequence>
<evidence type="ECO:0000259" key="1">
    <source>
        <dbReference type="Pfam" id="PF08239"/>
    </source>
</evidence>
<dbReference type="Pfam" id="PF08239">
    <property type="entry name" value="SH3_3"/>
    <property type="match status" value="2"/>
</dbReference>